<accession>A0AA85ITK7</accession>
<evidence type="ECO:0000313" key="3">
    <source>
        <dbReference type="WBParaSite" id="TREG1_120920.1"/>
    </source>
</evidence>
<keyword evidence="2" id="KW-1185">Reference proteome</keyword>
<evidence type="ECO:0000313" key="2">
    <source>
        <dbReference type="Proteomes" id="UP000050795"/>
    </source>
</evidence>
<sequence>MRTGLLNKNYSTSRIDQNTEPPQNPLNLLHETCERLLNECAQRNRKSLKFRFIDLNCNLQTANVSHNHYNEMNSTPTCHSNINNNNKYGIYNQKLFQYNANIQSDEEILDYSMNPMKRSSFSPSSSSSPPSLPSTSSNSNSPNNSNLSTDASISAPSNILFNNSMSNFPYSCFASYALKMNNNNNNSNNLPMHSMNDLIQNLLFQQKLNDPICFIYFNSIYQISHLMDYLIDKIFRQNRMLPLFQIIIMNILSY</sequence>
<dbReference type="Proteomes" id="UP000050795">
    <property type="component" value="Unassembled WGS sequence"/>
</dbReference>
<feature type="region of interest" description="Disordered" evidence="1">
    <location>
        <begin position="119"/>
        <end position="148"/>
    </location>
</feature>
<dbReference type="AlphaFoldDB" id="A0AA85ITK7"/>
<name>A0AA85ITK7_TRIRE</name>
<protein>
    <submittedName>
        <fullName evidence="3">Uncharacterized protein</fullName>
    </submittedName>
</protein>
<reference evidence="3" key="2">
    <citation type="submission" date="2023-11" db="UniProtKB">
        <authorList>
            <consortium name="WormBaseParasite"/>
        </authorList>
    </citation>
    <scope>IDENTIFICATION</scope>
</reference>
<reference evidence="2" key="1">
    <citation type="submission" date="2022-06" db="EMBL/GenBank/DDBJ databases">
        <authorList>
            <person name="Berger JAMES D."/>
            <person name="Berger JAMES D."/>
        </authorList>
    </citation>
    <scope>NUCLEOTIDE SEQUENCE [LARGE SCALE GENOMIC DNA]</scope>
</reference>
<proteinExistence type="predicted"/>
<evidence type="ECO:0000256" key="1">
    <source>
        <dbReference type="SAM" id="MobiDB-lite"/>
    </source>
</evidence>
<organism evidence="2 3">
    <name type="scientific">Trichobilharzia regenti</name>
    <name type="common">Nasal bird schistosome</name>
    <dbReference type="NCBI Taxonomy" id="157069"/>
    <lineage>
        <taxon>Eukaryota</taxon>
        <taxon>Metazoa</taxon>
        <taxon>Spiralia</taxon>
        <taxon>Lophotrochozoa</taxon>
        <taxon>Platyhelminthes</taxon>
        <taxon>Trematoda</taxon>
        <taxon>Digenea</taxon>
        <taxon>Strigeidida</taxon>
        <taxon>Schistosomatoidea</taxon>
        <taxon>Schistosomatidae</taxon>
        <taxon>Trichobilharzia</taxon>
    </lineage>
</organism>
<dbReference type="WBParaSite" id="TREG1_120920.1">
    <property type="protein sequence ID" value="TREG1_120920.1"/>
    <property type="gene ID" value="TREG1_120920"/>
</dbReference>
<feature type="compositionally biased region" description="Polar residues" evidence="1">
    <location>
        <begin position="1"/>
        <end position="21"/>
    </location>
</feature>
<feature type="region of interest" description="Disordered" evidence="1">
    <location>
        <begin position="1"/>
        <end position="23"/>
    </location>
</feature>